<evidence type="ECO:0008006" key="6">
    <source>
        <dbReference type="Google" id="ProtNLM"/>
    </source>
</evidence>
<keyword evidence="5" id="KW-1185">Reference proteome</keyword>
<evidence type="ECO:0000256" key="1">
    <source>
        <dbReference type="SAM" id="Phobius"/>
    </source>
</evidence>
<keyword evidence="1" id="KW-0812">Transmembrane</keyword>
<evidence type="ECO:0000313" key="5">
    <source>
        <dbReference type="Proteomes" id="UP000035651"/>
    </source>
</evidence>
<name>A0A0H3X0C4_9BURK</name>
<dbReference type="InterPro" id="IPR006860">
    <property type="entry name" value="FecR"/>
</dbReference>
<dbReference type="STRING" id="656179.AB870_22445"/>
<dbReference type="InterPro" id="IPR032623">
    <property type="entry name" value="FecR_N"/>
</dbReference>
<evidence type="ECO:0000259" key="3">
    <source>
        <dbReference type="Pfam" id="PF16220"/>
    </source>
</evidence>
<proteinExistence type="predicted"/>
<dbReference type="RefSeq" id="WP_047908016.1">
    <property type="nucleotide sequence ID" value="NZ_CP011807.3"/>
</dbReference>
<dbReference type="Proteomes" id="UP000035651">
    <property type="component" value="Chromosome"/>
</dbReference>
<reference evidence="4" key="1">
    <citation type="submission" date="2016-06" db="EMBL/GenBank/DDBJ databases">
        <title>Complete Genome Sequence of Pandoraea faecigallinarum DSM-23572.</title>
        <authorList>
            <person name="Yong D."/>
            <person name="Ee R."/>
            <person name="Lim Y.-L."/>
            <person name="Yin W.-F."/>
            <person name="Chan K.-G."/>
        </authorList>
    </citation>
    <scope>NUCLEOTIDE SEQUENCE</scope>
    <source>
        <strain evidence="4">DSM 23572</strain>
    </source>
</reference>
<organism evidence="4 5">
    <name type="scientific">Pandoraea faecigallinarum</name>
    <dbReference type="NCBI Taxonomy" id="656179"/>
    <lineage>
        <taxon>Bacteria</taxon>
        <taxon>Pseudomonadati</taxon>
        <taxon>Pseudomonadota</taxon>
        <taxon>Betaproteobacteria</taxon>
        <taxon>Burkholderiales</taxon>
        <taxon>Burkholderiaceae</taxon>
        <taxon>Pandoraea</taxon>
    </lineage>
</organism>
<dbReference type="PIRSF" id="PIRSF018266">
    <property type="entry name" value="FecR"/>
    <property type="match status" value="1"/>
</dbReference>
<dbReference type="Gene3D" id="3.55.50.30">
    <property type="match status" value="1"/>
</dbReference>
<evidence type="ECO:0000259" key="2">
    <source>
        <dbReference type="Pfam" id="PF04773"/>
    </source>
</evidence>
<dbReference type="PATRIC" id="fig|656179.3.peg.4795"/>
<accession>A0A0H3X0C4</accession>
<dbReference type="PANTHER" id="PTHR30273">
    <property type="entry name" value="PERIPLASMIC SIGNAL SENSOR AND SIGMA FACTOR ACTIVATOR FECR-RELATED"/>
    <property type="match status" value="1"/>
</dbReference>
<feature type="transmembrane region" description="Helical" evidence="1">
    <location>
        <begin position="89"/>
        <end position="110"/>
    </location>
</feature>
<evidence type="ECO:0000313" key="4">
    <source>
        <dbReference type="EMBL" id="AKM32276.1"/>
    </source>
</evidence>
<dbReference type="InterPro" id="IPR012373">
    <property type="entry name" value="Ferrdict_sens_TM"/>
</dbReference>
<dbReference type="GO" id="GO:0016989">
    <property type="term" value="F:sigma factor antagonist activity"/>
    <property type="evidence" value="ECO:0007669"/>
    <property type="project" value="TreeGrafter"/>
</dbReference>
<dbReference type="Pfam" id="PF16220">
    <property type="entry name" value="DUF4880"/>
    <property type="match status" value="1"/>
</dbReference>
<gene>
    <name evidence="4" type="ORF">AB870_22445</name>
</gene>
<sequence length="347" mass="36628">MPAPERIREDAARWFARAHSGEFSDADRAARDAWLAADPLHRAEYSALDRVWQAAATVPSARLRALAAPAAAGGTAGCLAANRLATGRWMALACVCVLGVALGAMMLPAVGPTSEHLAQRAPSAAATAQVQEISTRPGERRTVTLTDGTVVELNTRTRIQVAFTVTQRNVTLMDGEAMFSVTHDASRPFVVEAGIGRITVTGTRFDVRRVAKTIDVAVESGAVKVEAIPPRTSRVSAETSALLTKGLGTQVRPDGTVAPVRAVDLSTALAWRDGKLVFRNAALADVVKEVSLYRTSPVIVANDAVGQLRLTSVFGTDNTDALLAALPKFLPVEVETLADGSVKISSK</sequence>
<dbReference type="PANTHER" id="PTHR30273:SF2">
    <property type="entry name" value="PROTEIN FECR"/>
    <property type="match status" value="1"/>
</dbReference>
<dbReference type="OrthoDB" id="8617634at2"/>
<feature type="domain" description="FecR protein" evidence="2">
    <location>
        <begin position="132"/>
        <end position="224"/>
    </location>
</feature>
<dbReference type="Gene3D" id="2.60.120.1440">
    <property type="match status" value="1"/>
</dbReference>
<protein>
    <recommendedName>
        <fullName evidence="6">FecR protein domain-containing protein</fullName>
    </recommendedName>
</protein>
<dbReference type="AlphaFoldDB" id="A0A0H3X0C4"/>
<feature type="domain" description="FecR N-terminal" evidence="3">
    <location>
        <begin position="10"/>
        <end position="50"/>
    </location>
</feature>
<dbReference type="KEGG" id="pfg:AB870_22445"/>
<keyword evidence="1" id="KW-1133">Transmembrane helix</keyword>
<keyword evidence="1" id="KW-0472">Membrane</keyword>
<dbReference type="EMBL" id="CP011807">
    <property type="protein sequence ID" value="AKM32276.1"/>
    <property type="molecule type" value="Genomic_DNA"/>
</dbReference>
<dbReference type="Pfam" id="PF04773">
    <property type="entry name" value="FecR"/>
    <property type="match status" value="1"/>
</dbReference>